<reference evidence="1" key="1">
    <citation type="submission" date="2018-11" db="EMBL/GenBank/DDBJ databases">
        <authorList>
            <consortium name="Pathogen Informatics"/>
        </authorList>
    </citation>
    <scope>NUCLEOTIDE SEQUENCE</scope>
</reference>
<gene>
    <name evidence="1" type="ORF">PXEA_LOCUS3430</name>
</gene>
<proteinExistence type="predicted"/>
<accession>A0A3S5CCM3</accession>
<protein>
    <submittedName>
        <fullName evidence="1">Uncharacterized protein</fullName>
    </submittedName>
</protein>
<dbReference type="AlphaFoldDB" id="A0A3S5CCM3"/>
<sequence>MCGHVLILKLESHLHLEAHLRGWARTHTVNAEGIDLFQAAMETGDFSLVQCLEKYRRTNELVASAMALDAIKVNQLLMHKSGGPLHLTPNSLLRYIH</sequence>
<dbReference type="EMBL" id="CAAALY010007755">
    <property type="protein sequence ID" value="VEL09990.1"/>
    <property type="molecule type" value="Genomic_DNA"/>
</dbReference>
<comment type="caution">
    <text evidence="1">The sequence shown here is derived from an EMBL/GenBank/DDBJ whole genome shotgun (WGS) entry which is preliminary data.</text>
</comment>
<organism evidence="1 2">
    <name type="scientific">Protopolystoma xenopodis</name>
    <dbReference type="NCBI Taxonomy" id="117903"/>
    <lineage>
        <taxon>Eukaryota</taxon>
        <taxon>Metazoa</taxon>
        <taxon>Spiralia</taxon>
        <taxon>Lophotrochozoa</taxon>
        <taxon>Platyhelminthes</taxon>
        <taxon>Monogenea</taxon>
        <taxon>Polyopisthocotylea</taxon>
        <taxon>Polystomatidea</taxon>
        <taxon>Polystomatidae</taxon>
        <taxon>Protopolystoma</taxon>
    </lineage>
</organism>
<name>A0A3S5CCM3_9PLAT</name>
<evidence type="ECO:0000313" key="2">
    <source>
        <dbReference type="Proteomes" id="UP000784294"/>
    </source>
</evidence>
<keyword evidence="2" id="KW-1185">Reference proteome</keyword>
<evidence type="ECO:0000313" key="1">
    <source>
        <dbReference type="EMBL" id="VEL09990.1"/>
    </source>
</evidence>
<dbReference type="Proteomes" id="UP000784294">
    <property type="component" value="Unassembled WGS sequence"/>
</dbReference>